<dbReference type="InterPro" id="IPR017969">
    <property type="entry name" value="Heavy-metal-associated_CS"/>
</dbReference>
<evidence type="ECO:0000313" key="4">
    <source>
        <dbReference type="Proteomes" id="UP001345827"/>
    </source>
</evidence>
<dbReference type="InterPro" id="IPR006121">
    <property type="entry name" value="HMA_dom"/>
</dbReference>
<feature type="non-terminal residue" evidence="3">
    <location>
        <position position="175"/>
    </location>
</feature>
<dbReference type="SUPFAM" id="SSF55008">
    <property type="entry name" value="HMA, heavy metal-associated domain"/>
    <property type="match status" value="1"/>
</dbReference>
<dbReference type="InterPro" id="IPR056236">
    <property type="entry name" value="HMA_PCA1"/>
</dbReference>
<protein>
    <recommendedName>
        <fullName evidence="2">HMA domain-containing protein</fullName>
    </recommendedName>
</protein>
<feature type="domain" description="HMA" evidence="2">
    <location>
        <begin position="62"/>
        <end position="129"/>
    </location>
</feature>
<dbReference type="PROSITE" id="PS50846">
    <property type="entry name" value="HMA_2"/>
    <property type="match status" value="1"/>
</dbReference>
<keyword evidence="4" id="KW-1185">Reference proteome</keyword>
<dbReference type="InterPro" id="IPR036163">
    <property type="entry name" value="HMA_dom_sf"/>
</dbReference>
<proteinExistence type="predicted"/>
<evidence type="ECO:0000256" key="1">
    <source>
        <dbReference type="ARBA" id="ARBA00022723"/>
    </source>
</evidence>
<name>A0AAV9PSW5_9PEZI</name>
<comment type="caution">
    <text evidence="3">The sequence shown here is derived from an EMBL/GenBank/DDBJ whole genome shotgun (WGS) entry which is preliminary data.</text>
</comment>
<dbReference type="PROSITE" id="PS01047">
    <property type="entry name" value="HMA_1"/>
    <property type="match status" value="1"/>
</dbReference>
<dbReference type="Gene3D" id="3.30.70.100">
    <property type="match status" value="1"/>
</dbReference>
<dbReference type="AlphaFoldDB" id="A0AAV9PSW5"/>
<dbReference type="EMBL" id="JAXLQG010000133">
    <property type="protein sequence ID" value="KAK5527375.1"/>
    <property type="molecule type" value="Genomic_DNA"/>
</dbReference>
<dbReference type="Proteomes" id="UP001345827">
    <property type="component" value="Unassembled WGS sequence"/>
</dbReference>
<organism evidence="3 4">
    <name type="scientific">Vermiconidia calcicola</name>
    <dbReference type="NCBI Taxonomy" id="1690605"/>
    <lineage>
        <taxon>Eukaryota</taxon>
        <taxon>Fungi</taxon>
        <taxon>Dikarya</taxon>
        <taxon>Ascomycota</taxon>
        <taxon>Pezizomycotina</taxon>
        <taxon>Dothideomycetes</taxon>
        <taxon>Dothideomycetidae</taxon>
        <taxon>Mycosphaerellales</taxon>
        <taxon>Extremaceae</taxon>
        <taxon>Vermiconidia</taxon>
    </lineage>
</organism>
<evidence type="ECO:0000259" key="2">
    <source>
        <dbReference type="PROSITE" id="PS50846"/>
    </source>
</evidence>
<evidence type="ECO:0000313" key="3">
    <source>
        <dbReference type="EMBL" id="KAK5527375.1"/>
    </source>
</evidence>
<dbReference type="GO" id="GO:0046872">
    <property type="term" value="F:metal ion binding"/>
    <property type="evidence" value="ECO:0007669"/>
    <property type="project" value="UniProtKB-KW"/>
</dbReference>
<keyword evidence="1" id="KW-0479">Metal-binding</keyword>
<reference evidence="3 4" key="1">
    <citation type="submission" date="2023-06" db="EMBL/GenBank/DDBJ databases">
        <title>Black Yeasts Isolated from many extreme environments.</title>
        <authorList>
            <person name="Coleine C."/>
            <person name="Stajich J.E."/>
            <person name="Selbmann L."/>
        </authorList>
    </citation>
    <scope>NUCLEOTIDE SEQUENCE [LARGE SCALE GENOMIC DNA]</scope>
    <source>
        <strain evidence="3 4">CCFEE 5887</strain>
    </source>
</reference>
<accession>A0AAV9PSW5</accession>
<dbReference type="Pfam" id="PF24534">
    <property type="entry name" value="HMA_PCA1"/>
    <property type="match status" value="1"/>
</dbReference>
<gene>
    <name evidence="3" type="ORF">LTR25_011243</name>
</gene>
<dbReference type="Pfam" id="PF00403">
    <property type="entry name" value="HMA"/>
    <property type="match status" value="1"/>
</dbReference>
<sequence>MKEHGTVLTHHRFNKKSPKALAATQAKVKCCSSDDSLDGIEVERVPVRKTASIDIEKAAGLSHILLNVTGMDCSGCANNLTRAIRAVQGTDNVKVIFVAGAAQFDLDTNIIVLDEVIRRAQRATGYKLIPFSSDTQSIDVTMSAAAASKLQNNIPRGVEKCEKLSKTTYEISYDP</sequence>
<dbReference type="CDD" id="cd00371">
    <property type="entry name" value="HMA"/>
    <property type="match status" value="1"/>
</dbReference>